<feature type="binding site" evidence="3">
    <location>
        <position position="160"/>
    </location>
    <ligand>
        <name>dCTP</name>
        <dbReference type="ChEBI" id="CHEBI:61481"/>
    </ligand>
</feature>
<comment type="caution">
    <text evidence="3">Lacks conserved residue(s) required for the propagation of feature annotation.</text>
</comment>
<dbReference type="PANTHER" id="PTHR42680:SF3">
    <property type="entry name" value="DCTP DEAMINASE"/>
    <property type="match status" value="1"/>
</dbReference>
<organism evidence="4 5">
    <name type="scientific">Geochorda subterranea</name>
    <dbReference type="NCBI Taxonomy" id="3109564"/>
    <lineage>
        <taxon>Bacteria</taxon>
        <taxon>Bacillati</taxon>
        <taxon>Bacillota</taxon>
        <taxon>Limnochordia</taxon>
        <taxon>Limnochordales</taxon>
        <taxon>Geochordaceae</taxon>
        <taxon>Geochorda</taxon>
    </lineage>
</organism>
<evidence type="ECO:0000313" key="5">
    <source>
        <dbReference type="Proteomes" id="UP001333102"/>
    </source>
</evidence>
<dbReference type="InterPro" id="IPR011962">
    <property type="entry name" value="dCTP_deaminase"/>
</dbReference>
<comment type="function">
    <text evidence="3">Catalyzes the deamination of dCTP to dUTP.</text>
</comment>
<name>A0ABZ1BQ25_9FIRM</name>
<dbReference type="InterPro" id="IPR033704">
    <property type="entry name" value="dUTPase_trimeric"/>
</dbReference>
<evidence type="ECO:0000256" key="3">
    <source>
        <dbReference type="HAMAP-Rule" id="MF_00146"/>
    </source>
</evidence>
<keyword evidence="5" id="KW-1185">Reference proteome</keyword>
<dbReference type="InterPro" id="IPR036157">
    <property type="entry name" value="dUTPase-like_sf"/>
</dbReference>
<evidence type="ECO:0000256" key="2">
    <source>
        <dbReference type="ARBA" id="ARBA00023080"/>
    </source>
</evidence>
<evidence type="ECO:0000256" key="1">
    <source>
        <dbReference type="ARBA" id="ARBA00022801"/>
    </source>
</evidence>
<dbReference type="Gene3D" id="2.70.40.10">
    <property type="match status" value="1"/>
</dbReference>
<dbReference type="CDD" id="cd07557">
    <property type="entry name" value="trimeric_dUTPase"/>
    <property type="match status" value="1"/>
</dbReference>
<protein>
    <recommendedName>
        <fullName evidence="3">dCTP deaminase</fullName>
        <ecNumber evidence="3">3.5.4.13</ecNumber>
    </recommendedName>
    <alternativeName>
        <fullName evidence="3">Deoxycytidine triphosphate deaminase</fullName>
    </alternativeName>
</protein>
<reference evidence="5" key="1">
    <citation type="submission" date="2023-12" db="EMBL/GenBank/DDBJ databases">
        <title>Novel isolates from deep terrestrial aquifers shed light on the physiology and ecology of the class Limnochordia.</title>
        <authorList>
            <person name="Karnachuk O.V."/>
            <person name="Lukina A.P."/>
            <person name="Avakyan M.R."/>
            <person name="Kadnikov V."/>
            <person name="Begmatov S."/>
            <person name="Beletsky A.V."/>
            <person name="Mardanov A.V."/>
            <person name="Ravin N.V."/>
        </authorList>
    </citation>
    <scope>NUCLEOTIDE SEQUENCE [LARGE SCALE GENOMIC DNA]</scope>
    <source>
        <strain evidence="5">LN</strain>
    </source>
</reference>
<dbReference type="GO" id="GO:0008829">
    <property type="term" value="F:dCTP deaminase activity"/>
    <property type="evidence" value="ECO:0007669"/>
    <property type="project" value="UniProtKB-EC"/>
</dbReference>
<dbReference type="PANTHER" id="PTHR42680">
    <property type="entry name" value="DCTP DEAMINASE"/>
    <property type="match status" value="1"/>
</dbReference>
<keyword evidence="2 3" id="KW-0546">Nucleotide metabolism</keyword>
<dbReference type="Proteomes" id="UP001333102">
    <property type="component" value="Chromosome"/>
</dbReference>
<feature type="binding site" evidence="3">
    <location>
        <position position="173"/>
    </location>
    <ligand>
        <name>dCTP</name>
        <dbReference type="ChEBI" id="CHEBI:61481"/>
    </ligand>
</feature>
<feature type="binding site" evidence="3">
    <location>
        <position position="179"/>
    </location>
    <ligand>
        <name>dCTP</name>
        <dbReference type="ChEBI" id="CHEBI:61481"/>
    </ligand>
</feature>
<keyword evidence="1 3" id="KW-0378">Hydrolase</keyword>
<dbReference type="SUPFAM" id="SSF51283">
    <property type="entry name" value="dUTPase-like"/>
    <property type="match status" value="1"/>
</dbReference>
<gene>
    <name evidence="3 4" type="primary">dcd</name>
    <name evidence="4" type="ORF">VLY81_01155</name>
</gene>
<dbReference type="NCBIfam" id="TIGR02274">
    <property type="entry name" value="dCTP_deam"/>
    <property type="match status" value="1"/>
</dbReference>
<proteinExistence type="inferred from homology"/>
<dbReference type="EMBL" id="CP141614">
    <property type="protein sequence ID" value="WRP14809.1"/>
    <property type="molecule type" value="Genomic_DNA"/>
</dbReference>
<comment type="pathway">
    <text evidence="3">Pyrimidine metabolism; dUMP biosynthesis; dUMP from dCTP (dUTP route): step 1/2.</text>
</comment>
<sequence>MILNDREIARLAREHGMIEPFVPQQVRVLDEGTPGERRVISYGLSSFGYDLRVAREFKIFTNVNSSVVDPKHFDPKAFVDFEGDVCIIPPNSFALARSMEYFRIPEDVVCITLGKSTYARCGIIVNITPAEPGWRGYLTIEISNTTPLPARIYAGEGIAQMLFLRGERPDVTYATRQGKYQDQQGIVLPKV</sequence>
<dbReference type="Pfam" id="PF22769">
    <property type="entry name" value="DCD"/>
    <property type="match status" value="1"/>
</dbReference>
<comment type="subunit">
    <text evidence="3">Homotrimer.</text>
</comment>
<dbReference type="HAMAP" id="MF_00146">
    <property type="entry name" value="dCTP_deaminase"/>
    <property type="match status" value="1"/>
</dbReference>
<comment type="catalytic activity">
    <reaction evidence="3">
        <text>dCTP + H2O + H(+) = dUTP + NH4(+)</text>
        <dbReference type="Rhea" id="RHEA:22680"/>
        <dbReference type="ChEBI" id="CHEBI:15377"/>
        <dbReference type="ChEBI" id="CHEBI:15378"/>
        <dbReference type="ChEBI" id="CHEBI:28938"/>
        <dbReference type="ChEBI" id="CHEBI:61481"/>
        <dbReference type="ChEBI" id="CHEBI:61555"/>
        <dbReference type="EC" id="3.5.4.13"/>
    </reaction>
</comment>
<keyword evidence="3" id="KW-0547">Nucleotide-binding</keyword>
<accession>A0ABZ1BQ25</accession>
<comment type="similarity">
    <text evidence="3">Belongs to the dCTP deaminase family.</text>
</comment>
<dbReference type="RefSeq" id="WP_324669192.1">
    <property type="nucleotide sequence ID" value="NZ_CP141614.1"/>
</dbReference>
<dbReference type="EC" id="3.5.4.13" evidence="3"/>
<evidence type="ECO:0000313" key="4">
    <source>
        <dbReference type="EMBL" id="WRP14809.1"/>
    </source>
</evidence>
<feature type="binding site" evidence="3">
    <location>
        <position position="183"/>
    </location>
    <ligand>
        <name>dCTP</name>
        <dbReference type="ChEBI" id="CHEBI:61481"/>
    </ligand>
</feature>
<feature type="active site" description="Proton donor/acceptor" evidence="3">
    <location>
        <position position="141"/>
    </location>
</feature>
<feature type="binding site" evidence="3">
    <location>
        <begin position="115"/>
        <end position="120"/>
    </location>
    <ligand>
        <name>dCTP</name>
        <dbReference type="ChEBI" id="CHEBI:61481"/>
    </ligand>
</feature>